<proteinExistence type="predicted"/>
<accession>A0A9Q4IJA9</accession>
<dbReference type="Proteomes" id="UP001071110">
    <property type="component" value="Unassembled WGS sequence"/>
</dbReference>
<comment type="caution">
    <text evidence="2">The sequence shown here is derived from an EMBL/GenBank/DDBJ whole genome shotgun (WGS) entry which is preliminary data.</text>
</comment>
<organism evidence="2 3">
    <name type="scientific">Corynebacterium pilbarense</name>
    <dbReference type="NCBI Taxonomy" id="1288393"/>
    <lineage>
        <taxon>Bacteria</taxon>
        <taxon>Bacillati</taxon>
        <taxon>Actinomycetota</taxon>
        <taxon>Actinomycetes</taxon>
        <taxon>Mycobacteriales</taxon>
        <taxon>Corynebacteriaceae</taxon>
        <taxon>Corynebacterium</taxon>
    </lineage>
</organism>
<feature type="region of interest" description="Disordered" evidence="1">
    <location>
        <begin position="1"/>
        <end position="20"/>
    </location>
</feature>
<keyword evidence="3" id="KW-1185">Reference proteome</keyword>
<protein>
    <submittedName>
        <fullName evidence="2">Uncharacterized protein</fullName>
    </submittedName>
</protein>
<dbReference type="EMBL" id="JANRML010000128">
    <property type="protein sequence ID" value="MCZ2221986.1"/>
    <property type="molecule type" value="Genomic_DNA"/>
</dbReference>
<reference evidence="2" key="1">
    <citation type="submission" date="2022-08" db="EMBL/GenBank/DDBJ databases">
        <title>Corynebacterium sp. nov., isolated from clinical breast specimens.</title>
        <authorList>
            <person name="Zhang T."/>
        </authorList>
    </citation>
    <scope>NUCLEOTIDE SEQUENCE</scope>
    <source>
        <strain evidence="2">CCUG 57942</strain>
    </source>
</reference>
<evidence type="ECO:0000313" key="3">
    <source>
        <dbReference type="Proteomes" id="UP001071110"/>
    </source>
</evidence>
<sequence length="69" mass="8153">CGYPRATHMPRSSKTKPVMSKPRRVTLPAIYIQKQKGKQHFKDQILAINEAARQRETRQFSQITKDFYF</sequence>
<evidence type="ECO:0000313" key="2">
    <source>
        <dbReference type="EMBL" id="MCZ2221986.1"/>
    </source>
</evidence>
<dbReference type="AlphaFoldDB" id="A0A9Q4IJA9"/>
<gene>
    <name evidence="2" type="ORF">NUW87_11555</name>
</gene>
<name>A0A9Q4IJA9_9CORY</name>
<feature type="non-terminal residue" evidence="2">
    <location>
        <position position="1"/>
    </location>
</feature>
<evidence type="ECO:0000256" key="1">
    <source>
        <dbReference type="SAM" id="MobiDB-lite"/>
    </source>
</evidence>